<reference evidence="2 3" key="1">
    <citation type="submission" date="2023-02" db="EMBL/GenBank/DDBJ databases">
        <title>LHISI_Scaffold_Assembly.</title>
        <authorList>
            <person name="Stuart O.P."/>
            <person name="Cleave R."/>
            <person name="Magrath M.J.L."/>
            <person name="Mikheyev A.S."/>
        </authorList>
    </citation>
    <scope>NUCLEOTIDE SEQUENCE [LARGE SCALE GENOMIC DNA]</scope>
    <source>
        <strain evidence="2">Daus_M_001</strain>
        <tissue evidence="2">Leg muscle</tissue>
    </source>
</reference>
<dbReference type="EMBL" id="JARBHB010000004">
    <property type="protein sequence ID" value="KAJ8886048.1"/>
    <property type="molecule type" value="Genomic_DNA"/>
</dbReference>
<feature type="compositionally biased region" description="Polar residues" evidence="1">
    <location>
        <begin position="17"/>
        <end position="28"/>
    </location>
</feature>
<gene>
    <name evidence="2" type="ORF">PR048_012254</name>
</gene>
<evidence type="ECO:0000313" key="3">
    <source>
        <dbReference type="Proteomes" id="UP001159363"/>
    </source>
</evidence>
<protein>
    <submittedName>
        <fullName evidence="2">Uncharacterized protein</fullName>
    </submittedName>
</protein>
<name>A0ABQ9HNU9_9NEOP</name>
<accession>A0ABQ9HNU9</accession>
<dbReference type="Proteomes" id="UP001159363">
    <property type="component" value="Chromosome X"/>
</dbReference>
<feature type="region of interest" description="Disordered" evidence="1">
    <location>
        <begin position="1"/>
        <end position="28"/>
    </location>
</feature>
<evidence type="ECO:0000256" key="1">
    <source>
        <dbReference type="SAM" id="MobiDB-lite"/>
    </source>
</evidence>
<comment type="caution">
    <text evidence="2">The sequence shown here is derived from an EMBL/GenBank/DDBJ whole genome shotgun (WGS) entry which is preliminary data.</text>
</comment>
<evidence type="ECO:0000313" key="2">
    <source>
        <dbReference type="EMBL" id="KAJ8886048.1"/>
    </source>
</evidence>
<keyword evidence="3" id="KW-1185">Reference proteome</keyword>
<proteinExistence type="predicted"/>
<sequence length="254" mass="28127">MIPPPYSPHIPHHRSFRTPNHQTSPHLNTTTATLQNKGATLDDWLDCSPPTKANRVQSPAESLQDFRKWESCRTMLLVGGFSWGFPVSPPPLHSGAAPCSPHFTLIVSQHLVVNSCPNLSAQLNSVLKEQLKGSITDQINLNRTQLCPSGNRCRLGCFTQRSVTQALNKREAFKLAVCRRWFPIAITEVVLGASCFLQYLAATRAQPKENPQRGVKSQENWAENKGRLPSLYLSTQLRAFPAADTHTCHGGSIL</sequence>
<organism evidence="2 3">
    <name type="scientific">Dryococelus australis</name>
    <dbReference type="NCBI Taxonomy" id="614101"/>
    <lineage>
        <taxon>Eukaryota</taxon>
        <taxon>Metazoa</taxon>
        <taxon>Ecdysozoa</taxon>
        <taxon>Arthropoda</taxon>
        <taxon>Hexapoda</taxon>
        <taxon>Insecta</taxon>
        <taxon>Pterygota</taxon>
        <taxon>Neoptera</taxon>
        <taxon>Polyneoptera</taxon>
        <taxon>Phasmatodea</taxon>
        <taxon>Verophasmatodea</taxon>
        <taxon>Anareolatae</taxon>
        <taxon>Phasmatidae</taxon>
        <taxon>Eurycanthinae</taxon>
        <taxon>Dryococelus</taxon>
    </lineage>
</organism>